<dbReference type="STRING" id="1111676.MHC_04730"/>
<protein>
    <submittedName>
        <fullName evidence="2">Uncharacterized protein</fullName>
    </submittedName>
</protein>
<name>H6N830_MYCHN</name>
<evidence type="ECO:0000256" key="1">
    <source>
        <dbReference type="SAM" id="SignalP"/>
    </source>
</evidence>
<dbReference type="Proteomes" id="UP000009135">
    <property type="component" value="Chromosome"/>
</dbReference>
<evidence type="ECO:0000313" key="2">
    <source>
        <dbReference type="EMBL" id="AEW45802.2"/>
    </source>
</evidence>
<feature type="signal peptide" evidence="1">
    <location>
        <begin position="1"/>
        <end position="34"/>
    </location>
</feature>
<organism evidence="2 3">
    <name type="scientific">Mycoplasma haemocanis (strain Illinois)</name>
    <dbReference type="NCBI Taxonomy" id="1111676"/>
    <lineage>
        <taxon>Bacteria</taxon>
        <taxon>Bacillati</taxon>
        <taxon>Mycoplasmatota</taxon>
        <taxon>Mollicutes</taxon>
        <taxon>Mycoplasmataceae</taxon>
        <taxon>Mycoplasma</taxon>
    </lineage>
</organism>
<dbReference type="KEGG" id="mhe:MHC_04730"/>
<feature type="chain" id="PRO_5003605507" evidence="1">
    <location>
        <begin position="35"/>
        <end position="124"/>
    </location>
</feature>
<dbReference type="EMBL" id="CP003199">
    <property type="protein sequence ID" value="AEW45802.2"/>
    <property type="molecule type" value="Genomic_DNA"/>
</dbReference>
<evidence type="ECO:0000313" key="3">
    <source>
        <dbReference type="Proteomes" id="UP000009135"/>
    </source>
</evidence>
<sequence length="124" mass="13071">MSTVASKGWVMLPSKKILSIVGLLGATSSLSVVGASVANESAKTLQKTENNGDNKVSEPKFEVSPRTAGALLSKLSPKEGNGYLVYGQFPELEEELLSKMLEDLSSQEALDIVNSQTPGTGKQS</sequence>
<dbReference type="AlphaFoldDB" id="H6N830"/>
<dbReference type="HOGENOM" id="CLU_2130689_0_0_14"/>
<gene>
    <name evidence="2" type="ordered locus">MHC_04730</name>
</gene>
<accession>H6N830</accession>
<keyword evidence="3" id="KW-1185">Reference proteome</keyword>
<proteinExistence type="predicted"/>
<keyword evidence="1" id="KW-0732">Signal</keyword>
<reference evidence="2 3" key="1">
    <citation type="journal article" date="2012" name="J. Bacteriol.">
        <title>Complete genome sequence of Mycoplasma haemocanis strain Illinois.</title>
        <authorList>
            <person name="do Nascimento N.C."/>
            <person name="Guimaraes A.M."/>
            <person name="Santos A.P."/>
            <person name="Sanmiguel P.J."/>
            <person name="Messick J.B."/>
        </authorList>
    </citation>
    <scope>NUCLEOTIDE SEQUENCE [LARGE SCALE GENOMIC DNA]</scope>
    <source>
        <strain evidence="2 3">Illinois</strain>
    </source>
</reference>